<dbReference type="GO" id="GO:0003824">
    <property type="term" value="F:catalytic activity"/>
    <property type="evidence" value="ECO:0007669"/>
    <property type="project" value="InterPro"/>
</dbReference>
<dbReference type="InterPro" id="IPR003382">
    <property type="entry name" value="Flavoprotein"/>
</dbReference>
<dbReference type="InterPro" id="IPR014214">
    <property type="entry name" value="Dipicolinic_acid_synth_B"/>
</dbReference>
<sequence length="212" mass="22974">MHREEPAEALDVLRGKVLGFGVTGSHCTFSQVLDPLRRLVAAGARVIPVVTPTVAHTDTRFFAAEDFLHELRDITGEEPYTRISDVEPFGPRRLLDAMVIAPLTGNSLARFANGITDNAVLMAAKSTLRNGRPVVLAVSTNDALGLNAPNLARLLTARSVYFVPFGQDDPHGKPTSLVAHMDLLPETAAAALLGRQLQPVLRPFVARETPRR</sequence>
<dbReference type="Pfam" id="PF02441">
    <property type="entry name" value="Flavoprotein"/>
    <property type="match status" value="1"/>
</dbReference>
<accession>A0A2T5G8V0</accession>
<organism evidence="2 3">
    <name type="scientific">Brockia lithotrophica</name>
    <dbReference type="NCBI Taxonomy" id="933949"/>
    <lineage>
        <taxon>Bacteria</taxon>
        <taxon>Bacillati</taxon>
        <taxon>Bacillota</taxon>
        <taxon>Bacilli</taxon>
        <taxon>Bacillales</taxon>
        <taxon>Bacillales Family X. Incertae Sedis</taxon>
        <taxon>Brockia</taxon>
    </lineage>
</organism>
<dbReference type="InterPro" id="IPR036551">
    <property type="entry name" value="Flavin_trans-like"/>
</dbReference>
<comment type="caution">
    <text evidence="2">The sequence shown here is derived from an EMBL/GenBank/DDBJ whole genome shotgun (WGS) entry which is preliminary data.</text>
</comment>
<dbReference type="Proteomes" id="UP000244016">
    <property type="component" value="Unassembled WGS sequence"/>
</dbReference>
<evidence type="ECO:0000259" key="1">
    <source>
        <dbReference type="Pfam" id="PF02441"/>
    </source>
</evidence>
<dbReference type="PIRSF" id="PIRSF001390">
    <property type="entry name" value="Dipicolinate_synth_subunit_B"/>
    <property type="match status" value="1"/>
</dbReference>
<dbReference type="NCBIfam" id="TIGR02852">
    <property type="entry name" value="spore_dpaB"/>
    <property type="match status" value="1"/>
</dbReference>
<dbReference type="EMBL" id="PEBW01000002">
    <property type="protein sequence ID" value="PTQ52606.1"/>
    <property type="molecule type" value="Genomic_DNA"/>
</dbReference>
<protein>
    <submittedName>
        <fullName evidence="2">Dipicolinate synthase subunit B</fullName>
    </submittedName>
</protein>
<feature type="domain" description="Flavoprotein" evidence="1">
    <location>
        <begin position="18"/>
        <end position="192"/>
    </location>
</feature>
<reference evidence="2 3" key="1">
    <citation type="submission" date="2017-08" db="EMBL/GenBank/DDBJ databases">
        <title>Burning lignite coal seam in the remote Altai Mountains harbors a hydrogen-driven thermophilic microbial community.</title>
        <authorList>
            <person name="Kadnikov V.V."/>
            <person name="Mardanov A.V."/>
            <person name="Ivasenko D."/>
            <person name="Beletsky A.V."/>
            <person name="Karnachuk O.V."/>
            <person name="Ravin N.V."/>
        </authorList>
    </citation>
    <scope>NUCLEOTIDE SEQUENCE [LARGE SCALE GENOMIC DNA]</scope>
    <source>
        <strain evidence="2">AL31</strain>
    </source>
</reference>
<dbReference type="Gene3D" id="3.40.50.1950">
    <property type="entry name" value="Flavin prenyltransferase-like"/>
    <property type="match status" value="1"/>
</dbReference>
<name>A0A2T5G8V0_9BACL</name>
<evidence type="ECO:0000313" key="2">
    <source>
        <dbReference type="EMBL" id="PTQ52606.1"/>
    </source>
</evidence>
<evidence type="ECO:0000313" key="3">
    <source>
        <dbReference type="Proteomes" id="UP000244016"/>
    </source>
</evidence>
<proteinExistence type="predicted"/>
<gene>
    <name evidence="2" type="ORF">BLITH_0785</name>
</gene>
<dbReference type="NCBIfam" id="NF006161">
    <property type="entry name" value="PRK08305.1"/>
    <property type="match status" value="1"/>
</dbReference>
<dbReference type="SUPFAM" id="SSF52507">
    <property type="entry name" value="Homo-oligomeric flavin-containing Cys decarboxylases, HFCD"/>
    <property type="match status" value="1"/>
</dbReference>
<dbReference type="AlphaFoldDB" id="A0A2T5G8V0"/>